<dbReference type="HOGENOM" id="CLU_1684090_0_0_0"/>
<accession>E8X613</accession>
<reference evidence="7" key="1">
    <citation type="submission" date="2011-01" db="EMBL/GenBank/DDBJ databases">
        <title>Complete sequence of plasmid1 of Acidobacterium sp. MP5ACTX9.</title>
        <authorList>
            <consortium name="US DOE Joint Genome Institute"/>
            <person name="Lucas S."/>
            <person name="Copeland A."/>
            <person name="Lapidus A."/>
            <person name="Cheng J.-F."/>
            <person name="Goodwin L."/>
            <person name="Pitluck S."/>
            <person name="Teshima H."/>
            <person name="Detter J.C."/>
            <person name="Han C."/>
            <person name="Tapia R."/>
            <person name="Land M."/>
            <person name="Hauser L."/>
            <person name="Kyrpides N."/>
            <person name="Ivanova N."/>
            <person name="Ovchinnikova G."/>
            <person name="Pagani I."/>
            <person name="Rawat S.R."/>
            <person name="Mannisto M."/>
            <person name="Haggblom M.M."/>
            <person name="Woyke T."/>
        </authorList>
    </citation>
    <scope>NUCLEOTIDE SEQUENCE [LARGE SCALE GENOMIC DNA]</scope>
    <source>
        <strain evidence="7">MP5ACTX9</strain>
        <plasmid evidence="7">Plasmid pACIX901</plasmid>
    </source>
</reference>
<name>E8X613_GRATM</name>
<dbReference type="GO" id="GO:0071973">
    <property type="term" value="P:bacterial-type flagellum-dependent cell motility"/>
    <property type="evidence" value="ECO:0007669"/>
    <property type="project" value="TreeGrafter"/>
</dbReference>
<sequence length="156" mass="17375">MTNLASLEYRRAATQQASVVGLVIALHDTLIGNLKRAADAMDRNDIATRCDQLIHGFKVITQLEAMLDRNNGGAAAVSIERFYKHVRAQMLNAQFKLDPAILRDQVRVVMEVRQAWQQVDSAPMEARRTQPNYPSAPVEILQPIETEAHTSFSCSG</sequence>
<dbReference type="InterPro" id="IPR003713">
    <property type="entry name" value="FliS"/>
</dbReference>
<dbReference type="PANTHER" id="PTHR34773">
    <property type="entry name" value="FLAGELLAR SECRETION CHAPERONE FLIS"/>
    <property type="match status" value="1"/>
</dbReference>
<keyword evidence="6" id="KW-0614">Plasmid</keyword>
<organism evidence="7">
    <name type="scientific">Granulicella tundricola (strain ATCC BAA-1859 / DSM 23138 / MP5ACTX9)</name>
    <dbReference type="NCBI Taxonomy" id="1198114"/>
    <lineage>
        <taxon>Bacteria</taxon>
        <taxon>Pseudomonadati</taxon>
        <taxon>Acidobacteriota</taxon>
        <taxon>Terriglobia</taxon>
        <taxon>Terriglobales</taxon>
        <taxon>Acidobacteriaceae</taxon>
        <taxon>Granulicella</taxon>
    </lineage>
</organism>
<keyword evidence="7" id="KW-1185">Reference proteome</keyword>
<dbReference type="InterPro" id="IPR036584">
    <property type="entry name" value="FliS_sf"/>
</dbReference>
<evidence type="ECO:0000256" key="3">
    <source>
        <dbReference type="ARBA" id="ARBA00022490"/>
    </source>
</evidence>
<dbReference type="PANTHER" id="PTHR34773:SF1">
    <property type="entry name" value="FLAGELLAR SECRETION CHAPERONE FLIS"/>
    <property type="match status" value="1"/>
</dbReference>
<keyword evidence="4" id="KW-1005">Bacterial flagellum biogenesis</keyword>
<dbReference type="AlphaFoldDB" id="E8X613"/>
<keyword evidence="5" id="KW-0143">Chaperone</keyword>
<evidence type="ECO:0000313" key="7">
    <source>
        <dbReference type="Proteomes" id="UP000000343"/>
    </source>
</evidence>
<evidence type="ECO:0000256" key="5">
    <source>
        <dbReference type="ARBA" id="ARBA00023186"/>
    </source>
</evidence>
<evidence type="ECO:0008006" key="8">
    <source>
        <dbReference type="Google" id="ProtNLM"/>
    </source>
</evidence>
<gene>
    <name evidence="6" type="ordered locus">AciX9_4117</name>
</gene>
<evidence type="ECO:0000256" key="4">
    <source>
        <dbReference type="ARBA" id="ARBA00022795"/>
    </source>
</evidence>
<dbReference type="Pfam" id="PF02561">
    <property type="entry name" value="FliS"/>
    <property type="match status" value="1"/>
</dbReference>
<evidence type="ECO:0000256" key="2">
    <source>
        <dbReference type="ARBA" id="ARBA00008787"/>
    </source>
</evidence>
<protein>
    <recommendedName>
        <fullName evidence="8">Flagellar protein FliS</fullName>
    </recommendedName>
</protein>
<comment type="similarity">
    <text evidence="2">Belongs to the FliS family.</text>
</comment>
<comment type="subcellular location">
    <subcellularLocation>
        <location evidence="1">Cytoplasm</location>
        <location evidence="1">Cytosol</location>
    </subcellularLocation>
</comment>
<dbReference type="GO" id="GO:0005829">
    <property type="term" value="C:cytosol"/>
    <property type="evidence" value="ECO:0007669"/>
    <property type="project" value="UniProtKB-SubCell"/>
</dbReference>
<proteinExistence type="inferred from homology"/>
<dbReference type="CDD" id="cd16098">
    <property type="entry name" value="FliS"/>
    <property type="match status" value="1"/>
</dbReference>
<keyword evidence="3" id="KW-0963">Cytoplasm</keyword>
<dbReference type="Proteomes" id="UP000000343">
    <property type="component" value="Plasmid pACIX901"/>
</dbReference>
<dbReference type="KEGG" id="acm:AciX9_4117"/>
<dbReference type="SUPFAM" id="SSF101116">
    <property type="entry name" value="Flagellar export chaperone FliS"/>
    <property type="match status" value="1"/>
</dbReference>
<geneLocation type="plasmid" evidence="6 7">
    <name>pACIX901</name>
</geneLocation>
<dbReference type="Gene3D" id="1.20.120.340">
    <property type="entry name" value="Flagellar protein FliS"/>
    <property type="match status" value="1"/>
</dbReference>
<dbReference type="EMBL" id="CP002481">
    <property type="protein sequence ID" value="ADW70897.1"/>
    <property type="molecule type" value="Genomic_DNA"/>
</dbReference>
<dbReference type="RefSeq" id="WP_013572809.1">
    <property type="nucleotide sequence ID" value="NC_015057.1"/>
</dbReference>
<dbReference type="GO" id="GO:0044780">
    <property type="term" value="P:bacterial-type flagellum assembly"/>
    <property type="evidence" value="ECO:0007669"/>
    <property type="project" value="InterPro"/>
</dbReference>
<evidence type="ECO:0000313" key="6">
    <source>
        <dbReference type="EMBL" id="ADW70897.1"/>
    </source>
</evidence>
<evidence type="ECO:0000256" key="1">
    <source>
        <dbReference type="ARBA" id="ARBA00004514"/>
    </source>
</evidence>